<evidence type="ECO:0000256" key="5">
    <source>
        <dbReference type="ARBA" id="ARBA00022691"/>
    </source>
</evidence>
<organism evidence="10 11">
    <name type="scientific">Halomonas cupida</name>
    <dbReference type="NCBI Taxonomy" id="44933"/>
    <lineage>
        <taxon>Bacteria</taxon>
        <taxon>Pseudomonadati</taxon>
        <taxon>Pseudomonadota</taxon>
        <taxon>Gammaproteobacteria</taxon>
        <taxon>Oceanospirillales</taxon>
        <taxon>Halomonadaceae</taxon>
        <taxon>Halomonas</taxon>
    </lineage>
</organism>
<dbReference type="Proteomes" id="UP000184123">
    <property type="component" value="Unassembled WGS sequence"/>
</dbReference>
<evidence type="ECO:0000259" key="9">
    <source>
        <dbReference type="Pfam" id="PF00590"/>
    </source>
</evidence>
<accession>A0A1M7CDP4</accession>
<comment type="pathway">
    <text evidence="8">Cofactor biosynthesis; adenosylcobalamin biosynthesis; precorrin-2 from uroporphyrinogen III: step 1/1.</text>
</comment>
<evidence type="ECO:0000256" key="6">
    <source>
        <dbReference type="ARBA" id="ARBA00023244"/>
    </source>
</evidence>
<dbReference type="NCBIfam" id="TIGR01469">
    <property type="entry name" value="cobA_cysG_Cterm"/>
    <property type="match status" value="1"/>
</dbReference>
<dbReference type="Pfam" id="PF00590">
    <property type="entry name" value="TP_methylase"/>
    <property type="match status" value="1"/>
</dbReference>
<dbReference type="AlphaFoldDB" id="A0A1M7CDP4"/>
<evidence type="ECO:0000256" key="1">
    <source>
        <dbReference type="ARBA" id="ARBA00005879"/>
    </source>
</evidence>
<dbReference type="UniPathway" id="UPA00262">
    <property type="reaction ID" value="UER00211"/>
</dbReference>
<dbReference type="FunFam" id="3.40.1010.10:FF:000001">
    <property type="entry name" value="Siroheme synthase"/>
    <property type="match status" value="1"/>
</dbReference>
<dbReference type="NCBIfam" id="NF004790">
    <property type="entry name" value="PRK06136.1"/>
    <property type="match status" value="1"/>
</dbReference>
<reference evidence="10 11" key="1">
    <citation type="submission" date="2016-11" db="EMBL/GenBank/DDBJ databases">
        <authorList>
            <person name="Jaros S."/>
            <person name="Januszkiewicz K."/>
            <person name="Wedrychowicz H."/>
        </authorList>
    </citation>
    <scope>NUCLEOTIDE SEQUENCE [LARGE SCALE GENOMIC DNA]</scope>
    <source>
        <strain evidence="10 11">DSM 4740</strain>
    </source>
</reference>
<dbReference type="InterPro" id="IPR014776">
    <property type="entry name" value="4pyrrole_Mease_sub2"/>
</dbReference>
<dbReference type="PANTHER" id="PTHR45790">
    <property type="entry name" value="SIROHEME SYNTHASE-RELATED"/>
    <property type="match status" value="1"/>
</dbReference>
<evidence type="ECO:0000256" key="4">
    <source>
        <dbReference type="ARBA" id="ARBA00022679"/>
    </source>
</evidence>
<dbReference type="Gene3D" id="3.30.950.10">
    <property type="entry name" value="Methyltransferase, Cobalt-precorrin-4 Transmethylase, Domain 2"/>
    <property type="match status" value="1"/>
</dbReference>
<name>A0A1M7CDP4_9GAMM</name>
<keyword evidence="6" id="KW-0627">Porphyrin biosynthesis</keyword>
<dbReference type="Gene3D" id="3.40.1010.10">
    <property type="entry name" value="Cobalt-precorrin-4 Transmethylase, Domain 1"/>
    <property type="match status" value="1"/>
</dbReference>
<dbReference type="InterPro" id="IPR006366">
    <property type="entry name" value="CobA/CysG_C"/>
</dbReference>
<dbReference type="CDD" id="cd11642">
    <property type="entry name" value="SUMT"/>
    <property type="match status" value="1"/>
</dbReference>
<keyword evidence="4 10" id="KW-0808">Transferase</keyword>
<comment type="similarity">
    <text evidence="1">Belongs to the precorrin methyltransferase family.</text>
</comment>
<evidence type="ECO:0000256" key="3">
    <source>
        <dbReference type="ARBA" id="ARBA00022603"/>
    </source>
</evidence>
<dbReference type="InterPro" id="IPR000878">
    <property type="entry name" value="4pyrrol_Mease"/>
</dbReference>
<dbReference type="SUPFAM" id="SSF53790">
    <property type="entry name" value="Tetrapyrrole methylase"/>
    <property type="match status" value="1"/>
</dbReference>
<keyword evidence="5" id="KW-0949">S-adenosyl-L-methionine</keyword>
<dbReference type="InterPro" id="IPR050161">
    <property type="entry name" value="Siro_Cobalamin_biosynth"/>
</dbReference>
<evidence type="ECO:0000313" key="11">
    <source>
        <dbReference type="Proteomes" id="UP000184123"/>
    </source>
</evidence>
<feature type="domain" description="Tetrapyrrole methylase" evidence="9">
    <location>
        <begin position="80"/>
        <end position="290"/>
    </location>
</feature>
<evidence type="ECO:0000256" key="8">
    <source>
        <dbReference type="ARBA" id="ARBA00060548"/>
    </source>
</evidence>
<evidence type="ECO:0000313" key="10">
    <source>
        <dbReference type="EMBL" id="SHL65308.1"/>
    </source>
</evidence>
<evidence type="ECO:0000256" key="2">
    <source>
        <dbReference type="ARBA" id="ARBA00012162"/>
    </source>
</evidence>
<protein>
    <recommendedName>
        <fullName evidence="2">uroporphyrinogen-III C-methyltransferase</fullName>
        <ecNumber evidence="2">2.1.1.107</ecNumber>
    </recommendedName>
</protein>
<dbReference type="InterPro" id="IPR014777">
    <property type="entry name" value="4pyrrole_Mease_sub1"/>
</dbReference>
<evidence type="ECO:0000256" key="7">
    <source>
        <dbReference type="ARBA" id="ARBA00025705"/>
    </source>
</evidence>
<gene>
    <name evidence="10" type="ORF">SAMN05660971_01056</name>
</gene>
<dbReference type="GO" id="GO:0019354">
    <property type="term" value="P:siroheme biosynthetic process"/>
    <property type="evidence" value="ECO:0007669"/>
    <property type="project" value="UniProtKB-UniPathway"/>
</dbReference>
<keyword evidence="3 10" id="KW-0489">Methyltransferase</keyword>
<proteinExistence type="inferred from homology"/>
<dbReference type="PANTHER" id="PTHR45790:SF1">
    <property type="entry name" value="SIROHEME SYNTHASE"/>
    <property type="match status" value="1"/>
</dbReference>
<dbReference type="EC" id="2.1.1.107" evidence="2"/>
<dbReference type="EMBL" id="FRCA01000002">
    <property type="protein sequence ID" value="SHL65308.1"/>
    <property type="molecule type" value="Genomic_DNA"/>
</dbReference>
<dbReference type="GO" id="GO:0032259">
    <property type="term" value="P:methylation"/>
    <property type="evidence" value="ECO:0007669"/>
    <property type="project" value="UniProtKB-KW"/>
</dbReference>
<sequence length="340" mass="36762">MRTLLSVIQRKPSPFEPQASVERPPWSGGVFMQRRLMKLAASVARQALRLEKRFEGHLHRGLSGSTSGEADGASRPVQGRVYLVGAGSGAGDLLTLKAWRCLQRADAVVYDRLVGDEVLAMIPAHVERHYVGKARGHHSVAQEEIGQRLVSLARQGRRVVRLKGGDPGVFGRMGEELAALDDAGVSSEIVPGITAASSACAAMGIPLTDRSHAQTLRLITAQQCREGGEPDWTALAREDETLVFYMGLNKLEAICRGLRGAGLADEWPVMLVANASLAEQQSLVGTLADMPEQLRDNPLPSPCLIIVGSIVSMAHQRRAMDLRVVDIDTEDHDLFKAKSA</sequence>
<comment type="pathway">
    <text evidence="7">Porphyrin-containing compound metabolism; siroheme biosynthesis; precorrin-2 from uroporphyrinogen III: step 1/1.</text>
</comment>
<dbReference type="STRING" id="44933.SAMN05660971_01056"/>
<dbReference type="GO" id="GO:0004851">
    <property type="term" value="F:uroporphyrin-III C-methyltransferase activity"/>
    <property type="evidence" value="ECO:0007669"/>
    <property type="project" value="UniProtKB-EC"/>
</dbReference>
<dbReference type="InterPro" id="IPR035996">
    <property type="entry name" value="4pyrrol_Methylase_sf"/>
</dbReference>